<dbReference type="InParanoid" id="A0A0C3HYQ7"/>
<dbReference type="Proteomes" id="UP000054321">
    <property type="component" value="Unassembled WGS sequence"/>
</dbReference>
<dbReference type="OrthoDB" id="407832at2759"/>
<dbReference type="InterPro" id="IPR008775">
    <property type="entry name" value="Phytyl_CoA_dOase-like"/>
</dbReference>
<name>A0A0C3HYQ7_OIDMZ</name>
<dbReference type="EMBL" id="KN832870">
    <property type="protein sequence ID" value="KIN07377.1"/>
    <property type="molecule type" value="Genomic_DNA"/>
</dbReference>
<organism evidence="1 2">
    <name type="scientific">Oidiodendron maius (strain Zn)</name>
    <dbReference type="NCBI Taxonomy" id="913774"/>
    <lineage>
        <taxon>Eukaryota</taxon>
        <taxon>Fungi</taxon>
        <taxon>Dikarya</taxon>
        <taxon>Ascomycota</taxon>
        <taxon>Pezizomycotina</taxon>
        <taxon>Leotiomycetes</taxon>
        <taxon>Leotiomycetes incertae sedis</taxon>
        <taxon>Myxotrichaceae</taxon>
        <taxon>Oidiodendron</taxon>
    </lineage>
</organism>
<proteinExistence type="predicted"/>
<dbReference type="Pfam" id="PF05721">
    <property type="entry name" value="PhyH"/>
    <property type="match status" value="1"/>
</dbReference>
<evidence type="ECO:0000313" key="1">
    <source>
        <dbReference type="EMBL" id="KIN07377.1"/>
    </source>
</evidence>
<dbReference type="HOGENOM" id="CLU_043410_0_0_1"/>
<dbReference type="SUPFAM" id="SSF51197">
    <property type="entry name" value="Clavaminate synthase-like"/>
    <property type="match status" value="1"/>
</dbReference>
<dbReference type="PANTHER" id="PTHR37563">
    <property type="entry name" value="PHYTANOYL-COA DIOXYGENASE FAMILY PROTEIN (AFU_ORTHOLOGUE AFUA_2G03330)"/>
    <property type="match status" value="1"/>
</dbReference>
<reference evidence="2" key="2">
    <citation type="submission" date="2015-01" db="EMBL/GenBank/DDBJ databases">
        <title>Evolutionary Origins and Diversification of the Mycorrhizal Mutualists.</title>
        <authorList>
            <consortium name="DOE Joint Genome Institute"/>
            <consortium name="Mycorrhizal Genomics Consortium"/>
            <person name="Kohler A."/>
            <person name="Kuo A."/>
            <person name="Nagy L.G."/>
            <person name="Floudas D."/>
            <person name="Copeland A."/>
            <person name="Barry K.W."/>
            <person name="Cichocki N."/>
            <person name="Veneault-Fourrey C."/>
            <person name="LaButti K."/>
            <person name="Lindquist E.A."/>
            <person name="Lipzen A."/>
            <person name="Lundell T."/>
            <person name="Morin E."/>
            <person name="Murat C."/>
            <person name="Riley R."/>
            <person name="Ohm R."/>
            <person name="Sun H."/>
            <person name="Tunlid A."/>
            <person name="Henrissat B."/>
            <person name="Grigoriev I.V."/>
            <person name="Hibbett D.S."/>
            <person name="Martin F."/>
        </authorList>
    </citation>
    <scope>NUCLEOTIDE SEQUENCE [LARGE SCALE GENOMIC DNA]</scope>
    <source>
        <strain evidence="2">Zn</strain>
    </source>
</reference>
<dbReference type="InterPro" id="IPR051961">
    <property type="entry name" value="Fungal_Metabolite_Diox"/>
</dbReference>
<dbReference type="Gene3D" id="2.60.120.620">
    <property type="entry name" value="q2cbj1_9rhob like domain"/>
    <property type="match status" value="1"/>
</dbReference>
<evidence type="ECO:0000313" key="2">
    <source>
        <dbReference type="Proteomes" id="UP000054321"/>
    </source>
</evidence>
<gene>
    <name evidence="1" type="ORF">OIDMADRAFT_150837</name>
</gene>
<evidence type="ECO:0008006" key="3">
    <source>
        <dbReference type="Google" id="ProtNLM"/>
    </source>
</evidence>
<protein>
    <recommendedName>
        <fullName evidence="3">Kanamycin B dioxygenase</fullName>
    </recommendedName>
</protein>
<reference evidence="1 2" key="1">
    <citation type="submission" date="2014-04" db="EMBL/GenBank/DDBJ databases">
        <authorList>
            <consortium name="DOE Joint Genome Institute"/>
            <person name="Kuo A."/>
            <person name="Martino E."/>
            <person name="Perotto S."/>
            <person name="Kohler A."/>
            <person name="Nagy L.G."/>
            <person name="Floudas D."/>
            <person name="Copeland A."/>
            <person name="Barry K.W."/>
            <person name="Cichocki N."/>
            <person name="Veneault-Fourrey C."/>
            <person name="LaButti K."/>
            <person name="Lindquist E.A."/>
            <person name="Lipzen A."/>
            <person name="Lundell T."/>
            <person name="Morin E."/>
            <person name="Murat C."/>
            <person name="Sun H."/>
            <person name="Tunlid A."/>
            <person name="Henrissat B."/>
            <person name="Grigoriev I.V."/>
            <person name="Hibbett D.S."/>
            <person name="Martin F."/>
            <person name="Nordberg H.P."/>
            <person name="Cantor M.N."/>
            <person name="Hua S.X."/>
        </authorList>
    </citation>
    <scope>NUCLEOTIDE SEQUENCE [LARGE SCALE GENOMIC DNA]</scope>
    <source>
        <strain evidence="1 2">Zn</strain>
    </source>
</reference>
<keyword evidence="2" id="KW-1185">Reference proteome</keyword>
<accession>A0A0C3HYQ7</accession>
<dbReference type="AlphaFoldDB" id="A0A0C3HYQ7"/>
<sequence length="321" mass="35872">MAVVTSTSVSPSDAPRTITPALSELKSGKYGVDNLQAALEALHQDGFVVLKSVVDVAHVDHINSYMTREADDLVKNNTKPFNQGVNSNILQGPPLKDPEYLYNDVFFNPFVLQIMNAYLGANPSWGFVTGNNALPRTHGLRQPVHKDITFSHPQCPFFVIANVPLCPFNPTTGSTEFWLGSHAHTSGTDQVPATAEAKRERPTLRVGEPNCFVLPEVVEERRKIRPPVQPTCDKGDIMLRDLRTWHAGMPNDSDQYRIMLALGYQAQWYPNHTLRSKLPLSQANFFMQHGGQPVEVRADFLPDDSDFGKLNDIFQFRSTLE</sequence>
<dbReference type="PANTHER" id="PTHR37563:SF2">
    <property type="entry name" value="PHYTANOYL-COA DIOXYGENASE FAMILY PROTEIN (AFU_ORTHOLOGUE AFUA_2G03330)"/>
    <property type="match status" value="1"/>
</dbReference>